<feature type="domain" description="UBC core" evidence="15">
    <location>
        <begin position="48"/>
        <end position="206"/>
    </location>
</feature>
<accession>A0A8B7NW88</accession>
<evidence type="ECO:0000256" key="14">
    <source>
        <dbReference type="ARBA" id="ARBA00042401"/>
    </source>
</evidence>
<keyword evidence="7" id="KW-0547">Nucleotide-binding</keyword>
<evidence type="ECO:0000256" key="12">
    <source>
        <dbReference type="ARBA" id="ARBA00041798"/>
    </source>
</evidence>
<keyword evidence="4" id="KW-0963">Cytoplasm</keyword>
<dbReference type="OrthoDB" id="47801at2759"/>
<evidence type="ECO:0000256" key="1">
    <source>
        <dbReference type="ARBA" id="ARBA00004123"/>
    </source>
</evidence>
<dbReference type="SUPFAM" id="SSF54495">
    <property type="entry name" value="UBC-like"/>
    <property type="match status" value="1"/>
</dbReference>
<evidence type="ECO:0000256" key="13">
    <source>
        <dbReference type="ARBA" id="ARBA00042316"/>
    </source>
</evidence>
<evidence type="ECO:0000256" key="4">
    <source>
        <dbReference type="ARBA" id="ARBA00022490"/>
    </source>
</evidence>
<sequence>MAYNSMPAAFTHALLPHQQDNNMPAGISPRICPFQSPDWDDAGRGHAAGRLRSRKEIKTVADCPAPDVYFVNDENNMLCFKVLLIGPENTPYEGGFFHFYVRLGPNYPVEPPRVCFMSGYRFGHLVRFSPNFYRNGHICISILNTWPGEPWNPDMDLRSLFLGIRSRMTNEALCREPRFEVFEGRGTREVWLYDMYIRHETLRVTVVHGLRTWQKYDIPAKLVRHMVANFFEHYVSYVSSCHTYKVFDGSAYQVPLVPEVFKPNFTNILKDIIKLHQELLPFKDRIFGS</sequence>
<dbReference type="EC" id="2.3.2.23" evidence="3"/>
<keyword evidence="5" id="KW-0808">Transferase</keyword>
<dbReference type="OMA" id="ISPRICP"/>
<comment type="subcellular location">
    <subcellularLocation>
        <location evidence="2">Cytoplasm</location>
    </subcellularLocation>
    <subcellularLocation>
        <location evidence="1">Nucleus</location>
    </subcellularLocation>
</comment>
<dbReference type="PANTHER" id="PTHR46116:SF26">
    <property type="entry name" value="UBIQUITIN-CONJUGATING ENZYME E2 Z"/>
    <property type="match status" value="1"/>
</dbReference>
<dbReference type="GO" id="GO:0005737">
    <property type="term" value="C:cytoplasm"/>
    <property type="evidence" value="ECO:0007669"/>
    <property type="project" value="UniProtKB-SubCell"/>
</dbReference>
<evidence type="ECO:0000256" key="8">
    <source>
        <dbReference type="ARBA" id="ARBA00022786"/>
    </source>
</evidence>
<evidence type="ECO:0000259" key="15">
    <source>
        <dbReference type="PROSITE" id="PS50127"/>
    </source>
</evidence>
<evidence type="ECO:0000313" key="17">
    <source>
        <dbReference type="RefSeq" id="XP_018018023.1"/>
    </source>
</evidence>
<keyword evidence="16" id="KW-1185">Reference proteome</keyword>
<evidence type="ECO:0000256" key="9">
    <source>
        <dbReference type="ARBA" id="ARBA00022840"/>
    </source>
</evidence>
<dbReference type="GeneID" id="108674570"/>
<evidence type="ECO:0000256" key="6">
    <source>
        <dbReference type="ARBA" id="ARBA00022703"/>
    </source>
</evidence>
<dbReference type="GO" id="GO:0004869">
    <property type="term" value="F:cysteine-type endopeptidase inhibitor activity"/>
    <property type="evidence" value="ECO:0007669"/>
    <property type="project" value="TreeGrafter"/>
</dbReference>
<name>A0A8B7NW88_HYAAZ</name>
<dbReference type="Gene3D" id="3.10.110.10">
    <property type="entry name" value="Ubiquitin Conjugating Enzyme"/>
    <property type="match status" value="1"/>
</dbReference>
<organism evidence="16 17">
    <name type="scientific">Hyalella azteca</name>
    <name type="common">Amphipod</name>
    <dbReference type="NCBI Taxonomy" id="294128"/>
    <lineage>
        <taxon>Eukaryota</taxon>
        <taxon>Metazoa</taxon>
        <taxon>Ecdysozoa</taxon>
        <taxon>Arthropoda</taxon>
        <taxon>Crustacea</taxon>
        <taxon>Multicrustacea</taxon>
        <taxon>Malacostraca</taxon>
        <taxon>Eumalacostraca</taxon>
        <taxon>Peracarida</taxon>
        <taxon>Amphipoda</taxon>
        <taxon>Senticaudata</taxon>
        <taxon>Talitrida</taxon>
        <taxon>Talitroidea</taxon>
        <taxon>Hyalellidae</taxon>
        <taxon>Hyalella</taxon>
    </lineage>
</organism>
<evidence type="ECO:0000313" key="16">
    <source>
        <dbReference type="Proteomes" id="UP000694843"/>
    </source>
</evidence>
<dbReference type="InterPro" id="IPR000608">
    <property type="entry name" value="UBC"/>
</dbReference>
<dbReference type="GO" id="GO:0005634">
    <property type="term" value="C:nucleus"/>
    <property type="evidence" value="ECO:0007669"/>
    <property type="project" value="UniProtKB-SubCell"/>
</dbReference>
<keyword evidence="8" id="KW-0833">Ubl conjugation pathway</keyword>
<dbReference type="GO" id="GO:0043066">
    <property type="term" value="P:negative regulation of apoptotic process"/>
    <property type="evidence" value="ECO:0007669"/>
    <property type="project" value="TreeGrafter"/>
</dbReference>
<evidence type="ECO:0000256" key="11">
    <source>
        <dbReference type="ARBA" id="ARBA00039894"/>
    </source>
</evidence>
<protein>
    <recommendedName>
        <fullName evidence="11">Ubiquitin-conjugating enzyme E2 Z</fullName>
        <ecNumber evidence="3">2.3.2.23</ecNumber>
    </recommendedName>
    <alternativeName>
        <fullName evidence="12">E2 ubiquitin-conjugating enzyme Z</fullName>
    </alternativeName>
    <alternativeName>
        <fullName evidence="14">Ubiquitin carrier protein Z</fullName>
    </alternativeName>
    <alternativeName>
        <fullName evidence="13">Ubiquitin-protein ligase Z</fullName>
    </alternativeName>
</protein>
<dbReference type="Proteomes" id="UP000694843">
    <property type="component" value="Unplaced"/>
</dbReference>
<evidence type="ECO:0000256" key="7">
    <source>
        <dbReference type="ARBA" id="ARBA00022741"/>
    </source>
</evidence>
<evidence type="ECO:0000256" key="10">
    <source>
        <dbReference type="ARBA" id="ARBA00023242"/>
    </source>
</evidence>
<dbReference type="InterPro" id="IPR016135">
    <property type="entry name" value="UBQ-conjugating_enzyme/RWD"/>
</dbReference>
<dbReference type="GO" id="GO:0005524">
    <property type="term" value="F:ATP binding"/>
    <property type="evidence" value="ECO:0007669"/>
    <property type="project" value="UniProtKB-KW"/>
</dbReference>
<dbReference type="Pfam" id="PF00179">
    <property type="entry name" value="UQ_con"/>
    <property type="match status" value="1"/>
</dbReference>
<dbReference type="SMART" id="SM00212">
    <property type="entry name" value="UBCc"/>
    <property type="match status" value="1"/>
</dbReference>
<dbReference type="GO" id="GO:0006915">
    <property type="term" value="P:apoptotic process"/>
    <property type="evidence" value="ECO:0007669"/>
    <property type="project" value="UniProtKB-KW"/>
</dbReference>
<evidence type="ECO:0000256" key="3">
    <source>
        <dbReference type="ARBA" id="ARBA00012486"/>
    </source>
</evidence>
<dbReference type="GO" id="GO:0061631">
    <property type="term" value="F:ubiquitin conjugating enzyme activity"/>
    <property type="evidence" value="ECO:0007669"/>
    <property type="project" value="UniProtKB-EC"/>
</dbReference>
<keyword evidence="6" id="KW-0053">Apoptosis</keyword>
<dbReference type="PROSITE" id="PS50127">
    <property type="entry name" value="UBC_2"/>
    <property type="match status" value="1"/>
</dbReference>
<dbReference type="PANTHER" id="PTHR46116">
    <property type="entry name" value="(E3-INDEPENDENT) E2 UBIQUITIN-CONJUGATING ENZYME"/>
    <property type="match status" value="1"/>
</dbReference>
<keyword evidence="9" id="KW-0067">ATP-binding</keyword>
<keyword evidence="10" id="KW-0539">Nucleus</keyword>
<evidence type="ECO:0000256" key="2">
    <source>
        <dbReference type="ARBA" id="ARBA00004496"/>
    </source>
</evidence>
<proteinExistence type="predicted"/>
<dbReference type="KEGG" id="hazt:108674570"/>
<dbReference type="AlphaFoldDB" id="A0A8B7NW88"/>
<dbReference type="RefSeq" id="XP_018018023.1">
    <property type="nucleotide sequence ID" value="XM_018162534.2"/>
</dbReference>
<reference evidence="17" key="1">
    <citation type="submission" date="2025-08" db="UniProtKB">
        <authorList>
            <consortium name="RefSeq"/>
        </authorList>
    </citation>
    <scope>IDENTIFICATION</scope>
    <source>
        <tissue evidence="17">Whole organism</tissue>
    </source>
</reference>
<gene>
    <name evidence="17" type="primary">LOC108674570</name>
</gene>
<evidence type="ECO:0000256" key="5">
    <source>
        <dbReference type="ARBA" id="ARBA00022679"/>
    </source>
</evidence>